<sequence>MPAFLETLEYLTFTSAWYWVFIALAWSSRAHWTISIPFDAIVRAERRGEQWEEDLDKLAQIMSRRVNYFARGGGVWGVVIVTFTLAALVTGSIVTQSQFVRGLTAVAVPMAIAAFGDIRLALRIHDTGLRGYHLRRALVWRRFLNQATGLFSLLLAASMGALTALQQSGYLLW</sequence>
<name>A0A2C9CQS3_9RHOB</name>
<gene>
    <name evidence="2" type="ORF">SAMN06273572_102372</name>
</gene>
<dbReference type="EMBL" id="OCTN01000002">
    <property type="protein sequence ID" value="SOH93694.1"/>
    <property type="molecule type" value="Genomic_DNA"/>
</dbReference>
<dbReference type="AlphaFoldDB" id="A0A2C9CQS3"/>
<evidence type="ECO:0008006" key="4">
    <source>
        <dbReference type="Google" id="ProtNLM"/>
    </source>
</evidence>
<feature type="transmembrane region" description="Helical" evidence="1">
    <location>
        <begin position="16"/>
        <end position="38"/>
    </location>
</feature>
<reference evidence="3" key="1">
    <citation type="submission" date="2017-09" db="EMBL/GenBank/DDBJ databases">
        <authorList>
            <person name="Varghese N."/>
            <person name="Submissions S."/>
        </authorList>
    </citation>
    <scope>NUCLEOTIDE SEQUENCE [LARGE SCALE GENOMIC DNA]</scope>
    <source>
        <strain evidence="3">C7</strain>
    </source>
</reference>
<evidence type="ECO:0000256" key="1">
    <source>
        <dbReference type="SAM" id="Phobius"/>
    </source>
</evidence>
<evidence type="ECO:0000313" key="2">
    <source>
        <dbReference type="EMBL" id="SOH93694.1"/>
    </source>
</evidence>
<evidence type="ECO:0000313" key="3">
    <source>
        <dbReference type="Proteomes" id="UP000220034"/>
    </source>
</evidence>
<accession>A0A2C9CQS3</accession>
<dbReference type="RefSeq" id="WP_097929258.1">
    <property type="nucleotide sequence ID" value="NZ_OCTN01000002.1"/>
</dbReference>
<organism evidence="2 3">
    <name type="scientific">Pontivivens marinum</name>
    <dbReference type="NCBI Taxonomy" id="1690039"/>
    <lineage>
        <taxon>Bacteria</taxon>
        <taxon>Pseudomonadati</taxon>
        <taxon>Pseudomonadota</taxon>
        <taxon>Alphaproteobacteria</taxon>
        <taxon>Rhodobacterales</taxon>
        <taxon>Paracoccaceae</taxon>
        <taxon>Pontivivens</taxon>
    </lineage>
</organism>
<feature type="transmembrane region" description="Helical" evidence="1">
    <location>
        <begin position="68"/>
        <end position="93"/>
    </location>
</feature>
<keyword evidence="1" id="KW-0472">Membrane</keyword>
<keyword evidence="1" id="KW-0812">Transmembrane</keyword>
<dbReference type="OrthoDB" id="7847071at2"/>
<feature type="transmembrane region" description="Helical" evidence="1">
    <location>
        <begin position="99"/>
        <end position="122"/>
    </location>
</feature>
<keyword evidence="3" id="KW-1185">Reference proteome</keyword>
<dbReference type="Proteomes" id="UP000220034">
    <property type="component" value="Unassembled WGS sequence"/>
</dbReference>
<protein>
    <recommendedName>
        <fullName evidence="4">Component of SufBCD complex</fullName>
    </recommendedName>
</protein>
<feature type="transmembrane region" description="Helical" evidence="1">
    <location>
        <begin position="143"/>
        <end position="165"/>
    </location>
</feature>
<proteinExistence type="predicted"/>
<keyword evidence="1" id="KW-1133">Transmembrane helix</keyword>